<proteinExistence type="predicted"/>
<dbReference type="Proteomes" id="UP000607559">
    <property type="component" value="Unassembled WGS sequence"/>
</dbReference>
<keyword evidence="3 6" id="KW-0812">Transmembrane</keyword>
<accession>A0A8J2U8P1</accession>
<feature type="transmembrane region" description="Helical" evidence="6">
    <location>
        <begin position="381"/>
        <end position="401"/>
    </location>
</feature>
<comment type="subcellular location">
    <subcellularLocation>
        <location evidence="1">Cell membrane</location>
        <topology evidence="1">Multi-pass membrane protein</topology>
    </subcellularLocation>
</comment>
<evidence type="ECO:0000256" key="3">
    <source>
        <dbReference type="ARBA" id="ARBA00022692"/>
    </source>
</evidence>
<keyword evidence="2" id="KW-1003">Cell membrane</keyword>
<reference evidence="7" key="1">
    <citation type="journal article" date="2014" name="Int. J. Syst. Evol. Microbiol.">
        <title>Complete genome sequence of Corynebacterium casei LMG S-19264T (=DSM 44701T), isolated from a smear-ripened cheese.</title>
        <authorList>
            <consortium name="US DOE Joint Genome Institute (JGI-PGF)"/>
            <person name="Walter F."/>
            <person name="Albersmeier A."/>
            <person name="Kalinowski J."/>
            <person name="Ruckert C."/>
        </authorList>
    </citation>
    <scope>NUCLEOTIDE SEQUENCE</scope>
    <source>
        <strain evidence="7">CGMCC 1.15448</strain>
    </source>
</reference>
<feature type="transmembrane region" description="Helical" evidence="6">
    <location>
        <begin position="104"/>
        <end position="124"/>
    </location>
</feature>
<gene>
    <name evidence="7" type="ORF">GCM10011511_06330</name>
</gene>
<evidence type="ECO:0000313" key="8">
    <source>
        <dbReference type="Proteomes" id="UP000607559"/>
    </source>
</evidence>
<keyword evidence="4 6" id="KW-1133">Transmembrane helix</keyword>
<dbReference type="EMBL" id="BMJC01000001">
    <property type="protein sequence ID" value="GGA85994.1"/>
    <property type="molecule type" value="Genomic_DNA"/>
</dbReference>
<evidence type="ECO:0000313" key="7">
    <source>
        <dbReference type="EMBL" id="GGA85994.1"/>
    </source>
</evidence>
<feature type="transmembrane region" description="Helical" evidence="6">
    <location>
        <begin position="319"/>
        <end position="342"/>
    </location>
</feature>
<dbReference type="InterPro" id="IPR050833">
    <property type="entry name" value="Poly_Biosynth_Transport"/>
</dbReference>
<feature type="transmembrane region" description="Helical" evidence="6">
    <location>
        <begin position="136"/>
        <end position="159"/>
    </location>
</feature>
<dbReference type="PANTHER" id="PTHR30250">
    <property type="entry name" value="PST FAMILY PREDICTED COLANIC ACID TRANSPORTER"/>
    <property type="match status" value="1"/>
</dbReference>
<feature type="transmembrane region" description="Helical" evidence="6">
    <location>
        <begin position="407"/>
        <end position="429"/>
    </location>
</feature>
<dbReference type="AlphaFoldDB" id="A0A8J2U8P1"/>
<feature type="transmembrane region" description="Helical" evidence="6">
    <location>
        <begin position="171"/>
        <end position="188"/>
    </location>
</feature>
<dbReference type="GO" id="GO:0005886">
    <property type="term" value="C:plasma membrane"/>
    <property type="evidence" value="ECO:0007669"/>
    <property type="project" value="UniProtKB-SubCell"/>
</dbReference>
<feature type="transmembrane region" description="Helical" evidence="6">
    <location>
        <begin position="52"/>
        <end position="72"/>
    </location>
</feature>
<reference evidence="7" key="2">
    <citation type="submission" date="2020-09" db="EMBL/GenBank/DDBJ databases">
        <authorList>
            <person name="Sun Q."/>
            <person name="Zhou Y."/>
        </authorList>
    </citation>
    <scope>NUCLEOTIDE SEQUENCE</scope>
    <source>
        <strain evidence="7">CGMCC 1.15448</strain>
    </source>
</reference>
<evidence type="ECO:0000256" key="5">
    <source>
        <dbReference type="ARBA" id="ARBA00023136"/>
    </source>
</evidence>
<feature type="transmembrane region" description="Helical" evidence="6">
    <location>
        <begin position="27"/>
        <end position="46"/>
    </location>
</feature>
<evidence type="ECO:0000256" key="4">
    <source>
        <dbReference type="ARBA" id="ARBA00022989"/>
    </source>
</evidence>
<evidence type="ECO:0000256" key="2">
    <source>
        <dbReference type="ARBA" id="ARBA00022475"/>
    </source>
</evidence>
<name>A0A8J2U8P1_9BACT</name>
<comment type="caution">
    <text evidence="7">The sequence shown here is derived from an EMBL/GenBank/DDBJ whole genome shotgun (WGS) entry which is preliminary data.</text>
</comment>
<dbReference type="PANTHER" id="PTHR30250:SF11">
    <property type="entry name" value="O-ANTIGEN TRANSPORTER-RELATED"/>
    <property type="match status" value="1"/>
</dbReference>
<evidence type="ECO:0000256" key="6">
    <source>
        <dbReference type="SAM" id="Phobius"/>
    </source>
</evidence>
<sequence length="446" mass="49344">MKLLTGLLDDGVTATDRRRILRGTMHSFLIQGVSIVLVFASNWWLVRSTDTASYGLYVHVFNWVSILAILVIGGRDDLVLAQLPKYIAAGQGARVLRLVKGTNGWILLSTLVVCGGFIALISLLPLRSLSEHRSLFLIAVAAVYFSAALSLNQMILQALNHIRQSQLVEKIARPLLLIVFTGLFRLSVTRFDSRTLVLIATAVSALCCFVILWLVYRTMRRFDADAAAAAPAESHGRKTAWFFSISLLNLLSTKVTMLMLPLFVAAESAIGIFNIAYRFADLLILPFFLMHVVLPQLFARHSIEEKEYTRSLFNESTRLMTVLSIPLLLVNMLAGPFLLRFFGHDFGTGYNALVYISLAQLLFSLFGPANTILMMQGREKYSAYCLMVYVAALIVTSRLLIPGGGITGGALAILISSAVYNGLLAVLLYRFYGICTPFLSFLVKPR</sequence>
<keyword evidence="8" id="KW-1185">Reference proteome</keyword>
<keyword evidence="5 6" id="KW-0472">Membrane</keyword>
<dbReference type="RefSeq" id="WP_188928469.1">
    <property type="nucleotide sequence ID" value="NZ_BMJC01000001.1"/>
</dbReference>
<feature type="transmembrane region" description="Helical" evidence="6">
    <location>
        <begin position="348"/>
        <end position="369"/>
    </location>
</feature>
<feature type="transmembrane region" description="Helical" evidence="6">
    <location>
        <begin position="194"/>
        <end position="216"/>
    </location>
</feature>
<protein>
    <submittedName>
        <fullName evidence="7">Polysaccharide biosynthesis-like protein</fullName>
    </submittedName>
</protein>
<evidence type="ECO:0000256" key="1">
    <source>
        <dbReference type="ARBA" id="ARBA00004651"/>
    </source>
</evidence>
<organism evidence="7 8">
    <name type="scientific">Puia dinghuensis</name>
    <dbReference type="NCBI Taxonomy" id="1792502"/>
    <lineage>
        <taxon>Bacteria</taxon>
        <taxon>Pseudomonadati</taxon>
        <taxon>Bacteroidota</taxon>
        <taxon>Chitinophagia</taxon>
        <taxon>Chitinophagales</taxon>
        <taxon>Chitinophagaceae</taxon>
        <taxon>Puia</taxon>
    </lineage>
</organism>